<protein>
    <submittedName>
        <fullName evidence="2">DUF4224 domain-containing protein</fullName>
    </submittedName>
</protein>
<proteinExistence type="predicted"/>
<name>A0A9W3URD9_9CAUD</name>
<accession>A0A9W3URD9</accession>
<feature type="domain" description="DUF4224" evidence="1">
    <location>
        <begin position="6"/>
        <end position="46"/>
    </location>
</feature>
<sequence>MDYLDREQLRELVGSPQRARQIAWLSREGWPFVVNSKGRVLVSRAYHARRLGIAPQATASASKPGRTPINLDAL</sequence>
<dbReference type="Proteomes" id="UP000306261">
    <property type="component" value="Segment"/>
</dbReference>
<evidence type="ECO:0000259" key="1">
    <source>
        <dbReference type="Pfam" id="PF13986"/>
    </source>
</evidence>
<reference evidence="2 3" key="1">
    <citation type="submission" date="2018-01" db="EMBL/GenBank/DDBJ databases">
        <authorList>
            <person name="Addy H.S."/>
            <person name="Ahmad A.A."/>
            <person name="Huang Q."/>
        </authorList>
    </citation>
    <scope>NUCLEOTIDE SEQUENCE [LARGE SCALE GENOMIC DNA]</scope>
</reference>
<evidence type="ECO:0000313" key="3">
    <source>
        <dbReference type="Proteomes" id="UP000306261"/>
    </source>
</evidence>
<dbReference type="Pfam" id="PF13986">
    <property type="entry name" value="DUF4224"/>
    <property type="match status" value="1"/>
</dbReference>
<evidence type="ECO:0000313" key="2">
    <source>
        <dbReference type="EMBL" id="AVP40045.1"/>
    </source>
</evidence>
<organism evidence="2 3">
    <name type="scientific">Ralstonia phage RsoM1USA</name>
    <dbReference type="NCBI Taxonomy" id="2991867"/>
    <lineage>
        <taxon>Viruses</taxon>
        <taxon>Duplodnaviria</taxon>
        <taxon>Heunggongvirae</taxon>
        <taxon>Uroviricota</taxon>
        <taxon>Caudoviricetes</taxon>
        <taxon>Peduoviridae</taxon>
        <taxon>Aresaunavirus</taxon>
        <taxon>Aresaunavirus RsoM1USA</taxon>
    </lineage>
</organism>
<dbReference type="EMBL" id="MG747435">
    <property type="protein sequence ID" value="AVP40045.1"/>
    <property type="molecule type" value="Genomic_DNA"/>
</dbReference>
<gene>
    <name evidence="2" type="ORF">RsoM1USA_55</name>
</gene>
<dbReference type="InterPro" id="IPR025319">
    <property type="entry name" value="DUF4224"/>
</dbReference>
<keyword evidence="3" id="KW-1185">Reference proteome</keyword>